<dbReference type="VEuPathDB" id="FungiDB:PADG_12080"/>
<feature type="compositionally biased region" description="Polar residues" evidence="1">
    <location>
        <begin position="1"/>
        <end position="15"/>
    </location>
</feature>
<accession>A0A1D2J2Q6</accession>
<evidence type="ECO:0000313" key="2">
    <source>
        <dbReference type="EMBL" id="ODH12584.1"/>
    </source>
</evidence>
<feature type="compositionally biased region" description="Polar residues" evidence="1">
    <location>
        <begin position="46"/>
        <end position="56"/>
    </location>
</feature>
<feature type="compositionally biased region" description="Basic and acidic residues" evidence="1">
    <location>
        <begin position="34"/>
        <end position="45"/>
    </location>
</feature>
<comment type="caution">
    <text evidence="2">The sequence shown here is derived from an EMBL/GenBank/DDBJ whole genome shotgun (WGS) entry which is preliminary data.</text>
</comment>
<dbReference type="EMBL" id="LZYO01000982">
    <property type="protein sequence ID" value="ODH12584.1"/>
    <property type="molecule type" value="Genomic_DNA"/>
</dbReference>
<dbReference type="VEuPathDB" id="FungiDB:PABG_06853"/>
<sequence>MPPKQSLKTGPTQGTRSRHPSLDPGISDEPSSQGDERFSTPDPDKQLTSPCNYNQAISKPPFIERIGQAAGDDARIWRYKESKLWECQWNGMKPEPQTLAQFKLCREDNSGGVKIGRAAALWRALELEYQSHWADLQAQYFVKISHINVDQYERHITKYAKAWRRLVNEIDLHGWSLPDPFLAQRFINGLKTYAQSYVQQYLKTLHQGRPRTEVPVINLNELIDDLIRYKNNVLIQQLNEKIGKYNIKPSNIYNFDEKGFLIGINQASKQVIPVEALKTK</sequence>
<protein>
    <submittedName>
        <fullName evidence="2">Uncharacterized protein</fullName>
    </submittedName>
</protein>
<evidence type="ECO:0000313" key="3">
    <source>
        <dbReference type="Proteomes" id="UP000242814"/>
    </source>
</evidence>
<organism evidence="2 3">
    <name type="scientific">Paracoccidioides brasiliensis</name>
    <dbReference type="NCBI Taxonomy" id="121759"/>
    <lineage>
        <taxon>Eukaryota</taxon>
        <taxon>Fungi</taxon>
        <taxon>Dikarya</taxon>
        <taxon>Ascomycota</taxon>
        <taxon>Pezizomycotina</taxon>
        <taxon>Eurotiomycetes</taxon>
        <taxon>Eurotiomycetidae</taxon>
        <taxon>Onygenales</taxon>
        <taxon>Ajellomycetaceae</taxon>
        <taxon>Paracoccidioides</taxon>
    </lineage>
</organism>
<evidence type="ECO:0000256" key="1">
    <source>
        <dbReference type="SAM" id="MobiDB-lite"/>
    </source>
</evidence>
<dbReference type="AlphaFoldDB" id="A0A1D2J2Q6"/>
<dbReference type="VEuPathDB" id="FungiDB:PABG_12442"/>
<gene>
    <name evidence="2" type="ORF">ACO22_08120</name>
</gene>
<dbReference type="Proteomes" id="UP000242814">
    <property type="component" value="Unassembled WGS sequence"/>
</dbReference>
<name>A0A1D2J2Q6_PARBR</name>
<proteinExistence type="predicted"/>
<reference evidence="2 3" key="1">
    <citation type="submission" date="2016-06" db="EMBL/GenBank/DDBJ databases">
        <authorList>
            <person name="Kjaerup R.B."/>
            <person name="Dalgaard T.S."/>
            <person name="Juul-Madsen H.R."/>
        </authorList>
    </citation>
    <scope>NUCLEOTIDE SEQUENCE [LARGE SCALE GENOMIC DNA]</scope>
    <source>
        <strain evidence="2 3">Pb300</strain>
    </source>
</reference>
<dbReference type="VEuPathDB" id="FungiDB:PADG_12079"/>
<feature type="region of interest" description="Disordered" evidence="1">
    <location>
        <begin position="1"/>
        <end position="56"/>
    </location>
</feature>